<gene>
    <name evidence="3" type="ORF">PPRO1471_LOCUS3619</name>
</gene>
<feature type="region of interest" description="Disordered" evidence="1">
    <location>
        <begin position="130"/>
        <end position="153"/>
    </location>
</feature>
<keyword evidence="2" id="KW-0472">Membrane</keyword>
<reference evidence="3" key="1">
    <citation type="submission" date="2021-01" db="EMBL/GenBank/DDBJ databases">
        <authorList>
            <person name="Corre E."/>
            <person name="Pelletier E."/>
            <person name="Niang G."/>
            <person name="Scheremetjew M."/>
            <person name="Finn R."/>
            <person name="Kale V."/>
            <person name="Holt S."/>
            <person name="Cochrane G."/>
            <person name="Meng A."/>
            <person name="Brown T."/>
            <person name="Cohen L."/>
        </authorList>
    </citation>
    <scope>NUCLEOTIDE SEQUENCE</scope>
    <source>
        <strain evidence="3">RCC733</strain>
    </source>
</reference>
<protein>
    <submittedName>
        <fullName evidence="3">Uncharacterized protein</fullName>
    </submittedName>
</protein>
<sequence>MPCLMMKSSSCQSRVCRRLSAAPSFSRYRTTSDVTSMLRAKRGFSDGEAASTSTKAPADFNIDDVEPINAETEKKVGWNEETEQQDNTIYYIMAGSVVLVTAIVVGLGSATGVIDKSRWDKGLEGRTGYDVSTPGGAESASQMVLGTLEAPKP</sequence>
<accession>A0A7S2AS75</accession>
<dbReference type="AlphaFoldDB" id="A0A7S2AS75"/>
<evidence type="ECO:0000313" key="3">
    <source>
        <dbReference type="EMBL" id="CAD9376045.1"/>
    </source>
</evidence>
<evidence type="ECO:0000256" key="1">
    <source>
        <dbReference type="SAM" id="MobiDB-lite"/>
    </source>
</evidence>
<proteinExistence type="predicted"/>
<dbReference type="EMBL" id="HBGR01005365">
    <property type="protein sequence ID" value="CAD9376045.1"/>
    <property type="molecule type" value="Transcribed_RNA"/>
</dbReference>
<keyword evidence="2" id="KW-1133">Transmembrane helix</keyword>
<feature type="transmembrane region" description="Helical" evidence="2">
    <location>
        <begin position="89"/>
        <end position="114"/>
    </location>
</feature>
<organism evidence="3">
    <name type="scientific">Pycnococcus provasolii</name>
    <dbReference type="NCBI Taxonomy" id="41880"/>
    <lineage>
        <taxon>Eukaryota</taxon>
        <taxon>Viridiplantae</taxon>
        <taxon>Chlorophyta</taxon>
        <taxon>Pseudoscourfieldiophyceae</taxon>
        <taxon>Pseudoscourfieldiales</taxon>
        <taxon>Pycnococcaceae</taxon>
        <taxon>Pycnococcus</taxon>
    </lineage>
</organism>
<evidence type="ECO:0000256" key="2">
    <source>
        <dbReference type="SAM" id="Phobius"/>
    </source>
</evidence>
<keyword evidence="2" id="KW-0812">Transmembrane</keyword>
<name>A0A7S2AS75_9CHLO</name>